<evidence type="ECO:0000259" key="5">
    <source>
        <dbReference type="PROSITE" id="PS50968"/>
    </source>
</evidence>
<accession>A0ABS0F2F3</accession>
<dbReference type="PANTHER" id="PTHR43178">
    <property type="entry name" value="DIHYDROLIPOAMIDE ACETYLTRANSFERASE COMPONENT OF PYRUVATE DEHYDROGENASE COMPLEX"/>
    <property type="match status" value="1"/>
</dbReference>
<evidence type="ECO:0000256" key="3">
    <source>
        <dbReference type="ARBA" id="ARBA00022823"/>
    </source>
</evidence>
<keyword evidence="2" id="KW-0808">Transferase</keyword>
<keyword evidence="4" id="KW-0012">Acyltransferase</keyword>
<dbReference type="Gene3D" id="2.40.50.100">
    <property type="match status" value="1"/>
</dbReference>
<feature type="domain" description="Lipoyl-binding" evidence="5">
    <location>
        <begin position="1"/>
        <end position="76"/>
    </location>
</feature>
<dbReference type="Proteomes" id="UP000642910">
    <property type="component" value="Unassembled WGS sequence"/>
</dbReference>
<dbReference type="InterPro" id="IPR050743">
    <property type="entry name" value="2-oxoacid_DH_E2_comp"/>
</dbReference>
<dbReference type="PROSITE" id="PS00189">
    <property type="entry name" value="LIPOYL"/>
    <property type="match status" value="1"/>
</dbReference>
<dbReference type="InterPro" id="IPR003016">
    <property type="entry name" value="2-oxoA_DH_lipoyl-BS"/>
</dbReference>
<organism evidence="6 7">
    <name type="scientific">Alicyclobacillus mali</name>
    <name type="common">ex Roth et al. 2021</name>
    <dbReference type="NCBI Taxonomy" id="1123961"/>
    <lineage>
        <taxon>Bacteria</taxon>
        <taxon>Bacillati</taxon>
        <taxon>Bacillota</taxon>
        <taxon>Bacilli</taxon>
        <taxon>Bacillales</taxon>
        <taxon>Alicyclobacillaceae</taxon>
        <taxon>Alicyclobacillus</taxon>
    </lineage>
</organism>
<dbReference type="PROSITE" id="PS50968">
    <property type="entry name" value="BIOTINYL_LIPOYL"/>
    <property type="match status" value="1"/>
</dbReference>
<comment type="caution">
    <text evidence="6">The sequence shown here is derived from an EMBL/GenBank/DDBJ whole genome shotgun (WGS) entry which is preliminary data.</text>
</comment>
<reference evidence="6 7" key="1">
    <citation type="submission" date="2020-11" db="EMBL/GenBank/DDBJ databases">
        <title>Genomic insight of Alicyclobacillus mali FL 18 reveals a new arsenic-resistant strain, with potential in environmental biotechnology.</title>
        <authorList>
            <person name="Fiorentino G."/>
            <person name="Gallo G."/>
            <person name="Aulitto M."/>
        </authorList>
    </citation>
    <scope>NUCLEOTIDE SEQUENCE [LARGE SCALE GENOMIC DNA]</scope>
    <source>
        <strain evidence="6 7">FL 18</strain>
    </source>
</reference>
<sequence>MVEVRLPQLGDSVTKAVVTSWLKAEGDRVEKDEPLLEVTTDKVTVEVPSEVSGVVKEIVAKEGHRVQMDDVLCRIEEG</sequence>
<dbReference type="Pfam" id="PF00364">
    <property type="entry name" value="Biotin_lipoyl"/>
    <property type="match status" value="1"/>
</dbReference>
<evidence type="ECO:0000256" key="1">
    <source>
        <dbReference type="ARBA" id="ARBA00001938"/>
    </source>
</evidence>
<evidence type="ECO:0000313" key="7">
    <source>
        <dbReference type="Proteomes" id="UP000642910"/>
    </source>
</evidence>
<evidence type="ECO:0000256" key="4">
    <source>
        <dbReference type="ARBA" id="ARBA00023315"/>
    </source>
</evidence>
<dbReference type="EMBL" id="JADPKZ010000036">
    <property type="protein sequence ID" value="MBF8377478.1"/>
    <property type="molecule type" value="Genomic_DNA"/>
</dbReference>
<keyword evidence="7" id="KW-1185">Reference proteome</keyword>
<gene>
    <name evidence="6" type="ORF">IW967_06260</name>
</gene>
<evidence type="ECO:0000313" key="6">
    <source>
        <dbReference type="EMBL" id="MBF8377478.1"/>
    </source>
</evidence>
<evidence type="ECO:0000256" key="2">
    <source>
        <dbReference type="ARBA" id="ARBA00022679"/>
    </source>
</evidence>
<dbReference type="SUPFAM" id="SSF51230">
    <property type="entry name" value="Single hybrid motif"/>
    <property type="match status" value="1"/>
</dbReference>
<dbReference type="InterPro" id="IPR000089">
    <property type="entry name" value="Biotin_lipoyl"/>
</dbReference>
<comment type="cofactor">
    <cofactor evidence="1">
        <name>(R)-lipoate</name>
        <dbReference type="ChEBI" id="CHEBI:83088"/>
    </cofactor>
</comment>
<protein>
    <submittedName>
        <fullName evidence="6">Biotin attachment protein</fullName>
    </submittedName>
</protein>
<dbReference type="InterPro" id="IPR011053">
    <property type="entry name" value="Single_hybrid_motif"/>
</dbReference>
<dbReference type="PANTHER" id="PTHR43178:SF5">
    <property type="entry name" value="LIPOAMIDE ACYLTRANSFERASE COMPONENT OF BRANCHED-CHAIN ALPHA-KETO ACID DEHYDROGENASE COMPLEX, MITOCHONDRIAL"/>
    <property type="match status" value="1"/>
</dbReference>
<proteinExistence type="predicted"/>
<keyword evidence="3" id="KW-0450">Lipoyl</keyword>
<dbReference type="RefSeq" id="WP_067850730.1">
    <property type="nucleotide sequence ID" value="NZ_JADPKZ010000036.1"/>
</dbReference>
<dbReference type="CDD" id="cd06849">
    <property type="entry name" value="lipoyl_domain"/>
    <property type="match status" value="1"/>
</dbReference>
<name>A0ABS0F2F3_9BACL</name>